<accession>A0AA97LV56</accession>
<dbReference type="KEGG" id="thao:NI17_017815"/>
<proteinExistence type="predicted"/>
<protein>
    <submittedName>
        <fullName evidence="2">Tetratricopeptide repeat protein</fullName>
    </submittedName>
</protein>
<dbReference type="PANTHER" id="PTHR47691:SF3">
    <property type="entry name" value="HTH-TYPE TRANSCRIPTIONAL REGULATOR RV0890C-RELATED"/>
    <property type="match status" value="1"/>
</dbReference>
<evidence type="ECO:0000256" key="1">
    <source>
        <dbReference type="SAM" id="MobiDB-lite"/>
    </source>
</evidence>
<dbReference type="InterPro" id="IPR011990">
    <property type="entry name" value="TPR-like_helical_dom_sf"/>
</dbReference>
<keyword evidence="3" id="KW-1185">Reference proteome</keyword>
<dbReference type="EMBL" id="CP063196">
    <property type="protein sequence ID" value="UOE18649.1"/>
    <property type="molecule type" value="Genomic_DNA"/>
</dbReference>
<dbReference type="SUPFAM" id="SSF52540">
    <property type="entry name" value="P-loop containing nucleoside triphosphate hydrolases"/>
    <property type="match status" value="1"/>
</dbReference>
<name>A0AA97LV56_9ACTN</name>
<dbReference type="Gene3D" id="3.40.50.300">
    <property type="entry name" value="P-loop containing nucleotide triphosphate hydrolases"/>
    <property type="match status" value="1"/>
</dbReference>
<dbReference type="PRINTS" id="PR00364">
    <property type="entry name" value="DISEASERSIST"/>
</dbReference>
<dbReference type="SUPFAM" id="SSF48452">
    <property type="entry name" value="TPR-like"/>
    <property type="match status" value="2"/>
</dbReference>
<gene>
    <name evidence="2" type="ORF">NI17_017815</name>
</gene>
<evidence type="ECO:0000313" key="3">
    <source>
        <dbReference type="Proteomes" id="UP000265719"/>
    </source>
</evidence>
<evidence type="ECO:0000313" key="2">
    <source>
        <dbReference type="EMBL" id="UOE18649.1"/>
    </source>
</evidence>
<dbReference type="RefSeq" id="WP_068688001.1">
    <property type="nucleotide sequence ID" value="NZ_CP063196.1"/>
</dbReference>
<dbReference type="Gene3D" id="1.25.40.10">
    <property type="entry name" value="Tetratricopeptide repeat domain"/>
    <property type="match status" value="3"/>
</dbReference>
<dbReference type="InterPro" id="IPR027417">
    <property type="entry name" value="P-loop_NTPase"/>
</dbReference>
<organism evidence="2 3">
    <name type="scientific">Thermobifida halotolerans</name>
    <dbReference type="NCBI Taxonomy" id="483545"/>
    <lineage>
        <taxon>Bacteria</taxon>
        <taxon>Bacillati</taxon>
        <taxon>Actinomycetota</taxon>
        <taxon>Actinomycetes</taxon>
        <taxon>Streptosporangiales</taxon>
        <taxon>Nocardiopsidaceae</taxon>
        <taxon>Thermobifida</taxon>
    </lineage>
</organism>
<reference evidence="2" key="1">
    <citation type="submission" date="2020-10" db="EMBL/GenBank/DDBJ databases">
        <title>De novo genome project of the cellulose decomposer Thermobifida halotolerans type strain.</title>
        <authorList>
            <person name="Nagy I."/>
            <person name="Horvath B."/>
            <person name="Kukolya J."/>
            <person name="Nagy I."/>
            <person name="Orsini M."/>
        </authorList>
    </citation>
    <scope>NUCLEOTIDE SEQUENCE</scope>
    <source>
        <strain evidence="2">DSM 44931</strain>
    </source>
</reference>
<dbReference type="AlphaFoldDB" id="A0AA97LV56"/>
<dbReference type="Proteomes" id="UP000265719">
    <property type="component" value="Chromosome"/>
</dbReference>
<sequence>MPLAVIGAAGALGGLGEVLPEGSGPWGLLALGLALVGAVLTAVFELALVFWEDDGGVPRRSSRTPGRVMREELPPRSEHFTGHTETLDEIVRLFRRFPRGRARWRAGLRPRALRGATGPLVVAVTGEGGVGKTELANQVISRVEDRFPDGKLEFQLYGEAVEPRGRRRGLAPARYTPRSPEKVLAQLLAKIGTPPHPDLPLDELREQWRTLTRDLRLLLVLDNAKDFAQVEPLLPKGTGSAVLITSRNAFAGITGYTVRQYPLDRLTGQQGVRLLRRLVGDAPEAESVDEGTLAAIVRECYRLPLAICWCGSQLSARNAPTPQHLLRYMRRDKERALLGPAGITTSFGFSFQQCSATERLLLVRVARTGLPTFTPWAAAALIGAATRDVRSWLTDMADRYLVVQLPDSHTGHVRFQLHDHVRGILLDHGPEQLDVPRHERAEWADRRFAAAVDRLLGAYVWLAESAARRRAPQESGFPQPAVSPLTPADGLELRTPGNPEAWLEAERQCLHACVQLARERGDRHMEWRLARALSALCQNGRVYWEDWRSSAETALALSRQLGDNLAHAISLLDLAEIAGSQGGYDEALSRAREAEQRLGRKRANELWRARASRVIGVNLLRRGDLDDGRTALAEAGQIFAAAGEHWWYARTLCNQADLYRFQGDLHRARDLLRGARILLQDEADAKQLLKVRLQTGEVLGRMGRELGAWIALDSLLADAEQTEGAVWYRARCLRELGQLDPRRLHHQFERCDLLLSPDRGREREEVLRDHVWQRCLGSPARMRERGHRIAEEWYENRLAQVREWLDEEQWEDYVSLPSPATPLPRWRERAERVRQASERWTLRHHIELLEQAHELFSGIGDSWGRLRTLRALGEQRMRENPAHGRREFEEAAEGFRELGDGWWEARTLRRAAETLTEIRRFAEAREFAERAWDGYAKLNHLSGQLRTQLLLGRILSRLGEQLEARHVLRAAQRMADHGLAQGRVPRELRETTRRVVSAALGEDLPEPAGT</sequence>
<dbReference type="PANTHER" id="PTHR47691">
    <property type="entry name" value="REGULATOR-RELATED"/>
    <property type="match status" value="1"/>
</dbReference>
<feature type="region of interest" description="Disordered" evidence="1">
    <location>
        <begin position="472"/>
        <end position="496"/>
    </location>
</feature>